<reference evidence="5" key="1">
    <citation type="submission" date="2021-02" db="EMBL/GenBank/DDBJ databases">
        <authorList>
            <person name="Dougan E. K."/>
            <person name="Rhodes N."/>
            <person name="Thang M."/>
            <person name="Chan C."/>
        </authorList>
    </citation>
    <scope>NUCLEOTIDE SEQUENCE</scope>
</reference>
<feature type="region of interest" description="Disordered" evidence="3">
    <location>
        <begin position="215"/>
        <end position="249"/>
    </location>
</feature>
<feature type="region of interest" description="Disordered" evidence="3">
    <location>
        <begin position="271"/>
        <end position="299"/>
    </location>
</feature>
<dbReference type="InterPro" id="IPR044538">
    <property type="entry name" value="Vta1-like"/>
</dbReference>
<dbReference type="InterPro" id="IPR023175">
    <property type="entry name" value="Vta1/CALS_N_sf"/>
</dbReference>
<feature type="compositionally biased region" description="Pro residues" evidence="3">
    <location>
        <begin position="472"/>
        <end position="509"/>
    </location>
</feature>
<feature type="region of interest" description="Disordered" evidence="3">
    <location>
        <begin position="470"/>
        <end position="534"/>
    </location>
</feature>
<evidence type="ECO:0000313" key="5">
    <source>
        <dbReference type="EMBL" id="CAE7443898.1"/>
    </source>
</evidence>
<evidence type="ECO:0000256" key="2">
    <source>
        <dbReference type="ARBA" id="ARBA00023136"/>
    </source>
</evidence>
<dbReference type="InterPro" id="IPR039431">
    <property type="entry name" value="Vta1/CALS_N"/>
</dbReference>
<accession>A0A812RIN2</accession>
<evidence type="ECO:0000259" key="4">
    <source>
        <dbReference type="Pfam" id="PF04652"/>
    </source>
</evidence>
<dbReference type="PANTHER" id="PTHR46009:SF1">
    <property type="entry name" value="VACUOLAR PROTEIN SORTING-ASSOCIATED PROTEIN VTA1 HOMOLOG"/>
    <property type="match status" value="1"/>
</dbReference>
<feature type="domain" description="Vta1/callose synthase N-terminal" evidence="4">
    <location>
        <begin position="335"/>
        <end position="467"/>
    </location>
</feature>
<name>A0A812RIN2_9DINO</name>
<keyword evidence="6" id="KW-1185">Reference proteome</keyword>
<gene>
    <name evidence="5" type="primary">LIP5</name>
    <name evidence="5" type="ORF">SNAT2548_LOCUS24147</name>
</gene>
<dbReference type="Gene3D" id="1.25.40.270">
    <property type="entry name" value="Vacuolar protein sorting-associated protein vta1"/>
    <property type="match status" value="1"/>
</dbReference>
<keyword evidence="2" id="KW-0472">Membrane</keyword>
<dbReference type="PANTHER" id="PTHR46009">
    <property type="entry name" value="VACUOLAR PROTEIN SORTING-ASSOCIATED PROTEIN VTA1 HOMOLOG"/>
    <property type="match status" value="1"/>
</dbReference>
<dbReference type="AlphaFoldDB" id="A0A812RIN2"/>
<evidence type="ECO:0000313" key="6">
    <source>
        <dbReference type="Proteomes" id="UP000604046"/>
    </source>
</evidence>
<dbReference type="GO" id="GO:0005771">
    <property type="term" value="C:multivesicular body"/>
    <property type="evidence" value="ECO:0007669"/>
    <property type="project" value="TreeGrafter"/>
</dbReference>
<dbReference type="Proteomes" id="UP000604046">
    <property type="component" value="Unassembled WGS sequence"/>
</dbReference>
<dbReference type="OrthoDB" id="441778at2759"/>
<evidence type="ECO:0000256" key="3">
    <source>
        <dbReference type="SAM" id="MobiDB-lite"/>
    </source>
</evidence>
<dbReference type="EMBL" id="CAJNDS010002347">
    <property type="protein sequence ID" value="CAE7443898.1"/>
    <property type="molecule type" value="Genomic_DNA"/>
</dbReference>
<sequence length="592" mass="62774">MAANEDFNALKAAVLKAETSELSGQLGRAALAWEFLLGFAAKKPFYRSHLCQVIEALLAQPGWRDVYARSQELQEMAETVHEDVKKALAAVPAAPAPAPKQEERPKSGPSKDVEWPSWEVLEEVVKKETFMAANEEFRVLRLAVIAADEVQLASQVAHAAMAWEFIAGFAAKKPHFRSQVVEVVSALRKESGWEAALEAAQPSLRSRLAELPEAVRGPLSRADKSPSALSGGDSSMDEIGQEQEHQMPYTSPDFQSLEERLRSMQSCVANLAPDEPPAVGDVKSTPPTLPEEPEPDAREELVSQLLDSAKPPEAKPQGDAVPAEDAVPDEASCILDMAASLEAAQPVVAHYLRIHALEMLLAAKQSGQSRTAEADKLLLTTFEKAEQTKASLDLTGGAEQLRHFAVQNYEQAISADGGVATADLAQNLLTAGLCLGALAQFGQMEPALAERAAYAKSRAGHLRECLRHQLPPAAPQPPVQPPAAPAAPAPPPPRTPAADPPRAPNPPPSADLRPADPKPEAPPSRPAVVPVQQAPPAVPAVPAVPAAATLPPSKRQAEARKKADQAIAAVAAGSDDSARALIKEALGLLHGL</sequence>
<comment type="subcellular location">
    <subcellularLocation>
        <location evidence="1">Endomembrane system</location>
    </subcellularLocation>
</comment>
<feature type="compositionally biased region" description="Basic and acidic residues" evidence="3">
    <location>
        <begin position="100"/>
        <end position="113"/>
    </location>
</feature>
<organism evidence="5 6">
    <name type="scientific">Symbiodinium natans</name>
    <dbReference type="NCBI Taxonomy" id="878477"/>
    <lineage>
        <taxon>Eukaryota</taxon>
        <taxon>Sar</taxon>
        <taxon>Alveolata</taxon>
        <taxon>Dinophyceae</taxon>
        <taxon>Suessiales</taxon>
        <taxon>Symbiodiniaceae</taxon>
        <taxon>Symbiodinium</taxon>
    </lineage>
</organism>
<dbReference type="GO" id="GO:0032511">
    <property type="term" value="P:late endosome to vacuole transport via multivesicular body sorting pathway"/>
    <property type="evidence" value="ECO:0007669"/>
    <property type="project" value="InterPro"/>
</dbReference>
<dbReference type="Pfam" id="PF04652">
    <property type="entry name" value="Vta1"/>
    <property type="match status" value="1"/>
</dbReference>
<comment type="caution">
    <text evidence="5">The sequence shown here is derived from an EMBL/GenBank/DDBJ whole genome shotgun (WGS) entry which is preliminary data.</text>
</comment>
<evidence type="ECO:0000256" key="1">
    <source>
        <dbReference type="ARBA" id="ARBA00004308"/>
    </source>
</evidence>
<proteinExistence type="predicted"/>
<protein>
    <submittedName>
        <fullName evidence="5">LIP5 protein</fullName>
    </submittedName>
</protein>
<feature type="region of interest" description="Disordered" evidence="3">
    <location>
        <begin position="92"/>
        <end position="113"/>
    </location>
</feature>